<name>A0AAV9XTX2_9CRYT</name>
<dbReference type="EMBL" id="JAWDEY010000035">
    <property type="protein sequence ID" value="KAK6588093.1"/>
    <property type="molecule type" value="Genomic_DNA"/>
</dbReference>
<keyword evidence="3" id="KW-1185">Reference proteome</keyword>
<proteinExistence type="predicted"/>
<evidence type="ECO:0000256" key="1">
    <source>
        <dbReference type="SAM" id="MobiDB-lite"/>
    </source>
</evidence>
<feature type="region of interest" description="Disordered" evidence="1">
    <location>
        <begin position="1"/>
        <end position="25"/>
    </location>
</feature>
<dbReference type="AlphaFoldDB" id="A0AAV9XTX2"/>
<feature type="compositionally biased region" description="Basic and acidic residues" evidence="1">
    <location>
        <begin position="15"/>
        <end position="25"/>
    </location>
</feature>
<reference evidence="2 3" key="1">
    <citation type="submission" date="2023-10" db="EMBL/GenBank/DDBJ databases">
        <title>Comparative genomics analysis reveals potential genetic determinants of host preference in Cryptosporidium xiaoi.</title>
        <authorList>
            <person name="Xiao L."/>
            <person name="Li J."/>
        </authorList>
    </citation>
    <scope>NUCLEOTIDE SEQUENCE [LARGE SCALE GENOMIC DNA]</scope>
    <source>
        <strain evidence="2 3">52996</strain>
    </source>
</reference>
<sequence>MTQGLNNKKKLPKVKLKERNNKPALPRKEVTYTKKNIVRKGKKIVGIQKIENLLSGAAISAQEHMKHLTNKLK</sequence>
<gene>
    <name evidence="2" type="ORF">RS030_71057</name>
</gene>
<evidence type="ECO:0000313" key="2">
    <source>
        <dbReference type="EMBL" id="KAK6588093.1"/>
    </source>
</evidence>
<evidence type="ECO:0000313" key="3">
    <source>
        <dbReference type="Proteomes" id="UP001311799"/>
    </source>
</evidence>
<organism evidence="2 3">
    <name type="scientific">Cryptosporidium xiaoi</name>
    <dbReference type="NCBI Taxonomy" id="659607"/>
    <lineage>
        <taxon>Eukaryota</taxon>
        <taxon>Sar</taxon>
        <taxon>Alveolata</taxon>
        <taxon>Apicomplexa</taxon>
        <taxon>Conoidasida</taxon>
        <taxon>Coccidia</taxon>
        <taxon>Eucoccidiorida</taxon>
        <taxon>Eimeriorina</taxon>
        <taxon>Cryptosporidiidae</taxon>
        <taxon>Cryptosporidium</taxon>
    </lineage>
</organism>
<dbReference type="Proteomes" id="UP001311799">
    <property type="component" value="Unassembled WGS sequence"/>
</dbReference>
<comment type="caution">
    <text evidence="2">The sequence shown here is derived from an EMBL/GenBank/DDBJ whole genome shotgun (WGS) entry which is preliminary data.</text>
</comment>
<protein>
    <submittedName>
        <fullName evidence="2">Uncharacterized protein</fullName>
    </submittedName>
</protein>
<accession>A0AAV9XTX2</accession>